<feature type="chain" id="PRO_5046960699" evidence="2">
    <location>
        <begin position="21"/>
        <end position="301"/>
    </location>
</feature>
<feature type="region of interest" description="Disordered" evidence="1">
    <location>
        <begin position="270"/>
        <end position="301"/>
    </location>
</feature>
<evidence type="ECO:0000259" key="3">
    <source>
        <dbReference type="Pfam" id="PF03781"/>
    </source>
</evidence>
<dbReference type="EMBL" id="CP089983">
    <property type="protein sequence ID" value="WXB02295.1"/>
    <property type="molecule type" value="Genomic_DNA"/>
</dbReference>
<feature type="signal peptide" evidence="2">
    <location>
        <begin position="1"/>
        <end position="20"/>
    </location>
</feature>
<sequence>MKRLLFAGLLLASAIAVAHAQDEQEPQDTPPLRGKSGVASDAPPPEDGETDEPAPAPPKPPARVSTPKYTVPFADGMLRLPGGRFTMGSADPEAPPNERPPHKETVAAFWLDKTEVTVEAYRGCVDRHLCARPARKSADCTYDLDDPSLPVSCVTWRDADTYCRALGKRLPREAEWEFAARATFPARYPWGGGWTYCTVAATLVRDSSSRTCTGKRPAKVGTHPQGSSPFGVLDLTGNVEEWTSDWYAEHVAEGAAPRAGASHVLRGGGWLSSPSASRTTSRNWGSSMEAGPNVGFRCARD</sequence>
<evidence type="ECO:0000313" key="4">
    <source>
        <dbReference type="EMBL" id="WXB02295.1"/>
    </source>
</evidence>
<dbReference type="SUPFAM" id="SSF56436">
    <property type="entry name" value="C-type lectin-like"/>
    <property type="match status" value="1"/>
</dbReference>
<name>A0ABZ2KZ89_9BACT</name>
<dbReference type="InterPro" id="IPR005532">
    <property type="entry name" value="SUMF_dom"/>
</dbReference>
<evidence type="ECO:0000256" key="2">
    <source>
        <dbReference type="SAM" id="SignalP"/>
    </source>
</evidence>
<keyword evidence="2" id="KW-0732">Signal</keyword>
<proteinExistence type="predicted"/>
<dbReference type="PANTHER" id="PTHR23150:SF19">
    <property type="entry name" value="FORMYLGLYCINE-GENERATING ENZYME"/>
    <property type="match status" value="1"/>
</dbReference>
<dbReference type="Gene3D" id="3.90.1580.10">
    <property type="entry name" value="paralog of FGE (formylglycine-generating enzyme)"/>
    <property type="match status" value="1"/>
</dbReference>
<accession>A0ABZ2KZ89</accession>
<evidence type="ECO:0000313" key="5">
    <source>
        <dbReference type="Proteomes" id="UP001374803"/>
    </source>
</evidence>
<dbReference type="RefSeq" id="WP_394831921.1">
    <property type="nucleotide sequence ID" value="NZ_CP089929.1"/>
</dbReference>
<dbReference type="Proteomes" id="UP001374803">
    <property type="component" value="Chromosome"/>
</dbReference>
<feature type="region of interest" description="Disordered" evidence="1">
    <location>
        <begin position="19"/>
        <end position="67"/>
    </location>
</feature>
<dbReference type="InterPro" id="IPR016187">
    <property type="entry name" value="CTDL_fold"/>
</dbReference>
<feature type="compositionally biased region" description="Polar residues" evidence="1">
    <location>
        <begin position="272"/>
        <end position="286"/>
    </location>
</feature>
<feature type="region of interest" description="Disordered" evidence="1">
    <location>
        <begin position="82"/>
        <end position="101"/>
    </location>
</feature>
<dbReference type="Pfam" id="PF03781">
    <property type="entry name" value="FGE-sulfatase"/>
    <property type="match status" value="1"/>
</dbReference>
<gene>
    <name evidence="4" type="ORF">LVJ94_35935</name>
</gene>
<dbReference type="InterPro" id="IPR042095">
    <property type="entry name" value="SUMF_sf"/>
</dbReference>
<keyword evidence="5" id="KW-1185">Reference proteome</keyword>
<dbReference type="InterPro" id="IPR051043">
    <property type="entry name" value="Sulfatase_Mod_Factor_Kinase"/>
</dbReference>
<organism evidence="4 5">
    <name type="scientific">Pendulispora rubella</name>
    <dbReference type="NCBI Taxonomy" id="2741070"/>
    <lineage>
        <taxon>Bacteria</taxon>
        <taxon>Pseudomonadati</taxon>
        <taxon>Myxococcota</taxon>
        <taxon>Myxococcia</taxon>
        <taxon>Myxococcales</taxon>
        <taxon>Sorangiineae</taxon>
        <taxon>Pendulisporaceae</taxon>
        <taxon>Pendulispora</taxon>
    </lineage>
</organism>
<dbReference type="PANTHER" id="PTHR23150">
    <property type="entry name" value="SULFATASE MODIFYING FACTOR 1, 2"/>
    <property type="match status" value="1"/>
</dbReference>
<reference evidence="4" key="1">
    <citation type="submission" date="2021-12" db="EMBL/GenBank/DDBJ databases">
        <title>Discovery of the Pendulisporaceae a myxobacterial family with distinct sporulation behavior and unique specialized metabolism.</title>
        <authorList>
            <person name="Garcia R."/>
            <person name="Popoff A."/>
            <person name="Bader C.D."/>
            <person name="Loehr J."/>
            <person name="Walesch S."/>
            <person name="Walt C."/>
            <person name="Boldt J."/>
            <person name="Bunk B."/>
            <person name="Haeckl F.J.F.P.J."/>
            <person name="Gunesch A.P."/>
            <person name="Birkelbach J."/>
            <person name="Nuebel U."/>
            <person name="Pietschmann T."/>
            <person name="Bach T."/>
            <person name="Mueller R."/>
        </authorList>
    </citation>
    <scope>NUCLEOTIDE SEQUENCE</scope>
    <source>
        <strain evidence="4">MSr11367</strain>
    </source>
</reference>
<feature type="domain" description="Sulfatase-modifying factor enzyme-like" evidence="3">
    <location>
        <begin position="75"/>
        <end position="300"/>
    </location>
</feature>
<evidence type="ECO:0000256" key="1">
    <source>
        <dbReference type="SAM" id="MobiDB-lite"/>
    </source>
</evidence>
<protein>
    <submittedName>
        <fullName evidence="4">Formylglycine-generating enzyme family protein</fullName>
    </submittedName>
</protein>